<dbReference type="InterPro" id="IPR045894">
    <property type="entry name" value="At5g08430-like"/>
</dbReference>
<comment type="caution">
    <text evidence="2">The sequence shown here is derived from an EMBL/GenBank/DDBJ whole genome shotgun (WGS) entry which is preliminary data.</text>
</comment>
<dbReference type="InterPro" id="IPR003169">
    <property type="entry name" value="GYF"/>
</dbReference>
<feature type="domain" description="GYF" evidence="1">
    <location>
        <begin position="120"/>
        <end position="172"/>
    </location>
</feature>
<evidence type="ECO:0000259" key="1">
    <source>
        <dbReference type="PROSITE" id="PS50829"/>
    </source>
</evidence>
<keyword evidence="3" id="KW-1185">Reference proteome</keyword>
<evidence type="ECO:0000313" key="2">
    <source>
        <dbReference type="EMBL" id="KAF8749552.1"/>
    </source>
</evidence>
<dbReference type="OrthoDB" id="674730at2759"/>
<organism evidence="2 3">
    <name type="scientific">Digitaria exilis</name>
    <dbReference type="NCBI Taxonomy" id="1010633"/>
    <lineage>
        <taxon>Eukaryota</taxon>
        <taxon>Viridiplantae</taxon>
        <taxon>Streptophyta</taxon>
        <taxon>Embryophyta</taxon>
        <taxon>Tracheophyta</taxon>
        <taxon>Spermatophyta</taxon>
        <taxon>Magnoliopsida</taxon>
        <taxon>Liliopsida</taxon>
        <taxon>Poales</taxon>
        <taxon>Poaceae</taxon>
        <taxon>PACMAD clade</taxon>
        <taxon>Panicoideae</taxon>
        <taxon>Panicodae</taxon>
        <taxon>Paniceae</taxon>
        <taxon>Anthephorinae</taxon>
        <taxon>Digitaria</taxon>
    </lineage>
</organism>
<dbReference type="SUPFAM" id="SSF55277">
    <property type="entry name" value="GYF domain"/>
    <property type="match status" value="1"/>
</dbReference>
<gene>
    <name evidence="2" type="ORF">HU200_012567</name>
</gene>
<dbReference type="EMBL" id="JACEFO010001035">
    <property type="protein sequence ID" value="KAF8749552.1"/>
    <property type="molecule type" value="Genomic_DNA"/>
</dbReference>
<proteinExistence type="predicted"/>
<dbReference type="PANTHER" id="PTHR46851">
    <property type="entry name" value="OS01G0884500 PROTEIN"/>
    <property type="match status" value="1"/>
</dbReference>
<dbReference type="SMART" id="SM00444">
    <property type="entry name" value="GYF"/>
    <property type="match status" value="1"/>
</dbReference>
<dbReference type="Pfam" id="PF02213">
    <property type="entry name" value="GYF"/>
    <property type="match status" value="1"/>
</dbReference>
<accession>A0A835KLN6</accession>
<dbReference type="AlphaFoldDB" id="A0A835KLN6"/>
<reference evidence="2" key="1">
    <citation type="submission" date="2020-07" db="EMBL/GenBank/DDBJ databases">
        <title>Genome sequence and genetic diversity analysis of an under-domesticated orphan crop, white fonio (Digitaria exilis).</title>
        <authorList>
            <person name="Bennetzen J.L."/>
            <person name="Chen S."/>
            <person name="Ma X."/>
            <person name="Wang X."/>
            <person name="Yssel A.E.J."/>
            <person name="Chaluvadi S.R."/>
            <person name="Johnson M."/>
            <person name="Gangashetty P."/>
            <person name="Hamidou F."/>
            <person name="Sanogo M.D."/>
            <person name="Zwaenepoel A."/>
            <person name="Wallace J."/>
            <person name="Van De Peer Y."/>
            <person name="Van Deynze A."/>
        </authorList>
    </citation>
    <scope>NUCLEOTIDE SEQUENCE</scope>
    <source>
        <tissue evidence="2">Leaves</tissue>
    </source>
</reference>
<dbReference type="PANTHER" id="PTHR46851:SF21">
    <property type="entry name" value="OS01G0884500 PROTEIN"/>
    <property type="match status" value="1"/>
</dbReference>
<name>A0A835KLN6_9POAL</name>
<dbReference type="Proteomes" id="UP000636709">
    <property type="component" value="Unassembled WGS sequence"/>
</dbReference>
<protein>
    <recommendedName>
        <fullName evidence="1">GYF domain-containing protein</fullName>
    </recommendedName>
</protein>
<sequence>MLTLFCEVNADGRSTEAMDIDKDDSKHSMRTNNGGENIEEVINLDSDEDEDINSVIHNPEGKASHAMRALSGGHLHMEQPELASRIQLDVQGALKGDIDLINSEQQAAVHASRNKNSPLTPLWNYVDPQGNIRGPFPLMSLFRWRGFFGKNFKVWRTGETVEQAILLTDAFVMDL</sequence>
<dbReference type="PROSITE" id="PS50829">
    <property type="entry name" value="GYF"/>
    <property type="match status" value="1"/>
</dbReference>
<dbReference type="InterPro" id="IPR035445">
    <property type="entry name" value="GYF-like_dom_sf"/>
</dbReference>
<evidence type="ECO:0000313" key="3">
    <source>
        <dbReference type="Proteomes" id="UP000636709"/>
    </source>
</evidence>
<dbReference type="Gene3D" id="3.30.1490.40">
    <property type="match status" value="1"/>
</dbReference>